<feature type="non-terminal residue" evidence="2">
    <location>
        <position position="69"/>
    </location>
</feature>
<organism evidence="2">
    <name type="scientific">uncultured Mycobacteriales bacterium</name>
    <dbReference type="NCBI Taxonomy" id="581187"/>
    <lineage>
        <taxon>Bacteria</taxon>
        <taxon>Bacillati</taxon>
        <taxon>Actinomycetota</taxon>
        <taxon>Actinomycetes</taxon>
        <taxon>Mycobacteriales</taxon>
        <taxon>environmental samples</taxon>
    </lineage>
</organism>
<evidence type="ECO:0000256" key="1">
    <source>
        <dbReference type="SAM" id="MobiDB-lite"/>
    </source>
</evidence>
<feature type="compositionally biased region" description="Basic residues" evidence="1">
    <location>
        <begin position="1"/>
        <end position="12"/>
    </location>
</feature>
<feature type="compositionally biased region" description="Basic and acidic residues" evidence="1">
    <location>
        <begin position="37"/>
        <end position="48"/>
    </location>
</feature>
<proteinExistence type="predicted"/>
<evidence type="ECO:0000313" key="2">
    <source>
        <dbReference type="EMBL" id="CAA9242076.1"/>
    </source>
</evidence>
<sequence>DADEHRHRRRSRRPGDAEVQPAVEAGGGRHGAAPAARRADDPGRDPRPAGRRLVRRPGGGPPRRDRRAL</sequence>
<dbReference type="EMBL" id="CADCTP010000138">
    <property type="protein sequence ID" value="CAA9242076.1"/>
    <property type="molecule type" value="Genomic_DNA"/>
</dbReference>
<gene>
    <name evidence="2" type="ORF">AVDCRST_MAG41-1499</name>
</gene>
<accession>A0A6J4I5Z8</accession>
<name>A0A6J4I5Z8_9ACTN</name>
<protein>
    <submittedName>
        <fullName evidence="2">Uncharacterized protein</fullName>
    </submittedName>
</protein>
<feature type="region of interest" description="Disordered" evidence="1">
    <location>
        <begin position="1"/>
        <end position="69"/>
    </location>
</feature>
<reference evidence="2" key="1">
    <citation type="submission" date="2020-02" db="EMBL/GenBank/DDBJ databases">
        <authorList>
            <person name="Meier V. D."/>
        </authorList>
    </citation>
    <scope>NUCLEOTIDE SEQUENCE</scope>
    <source>
        <strain evidence="2">AVDCRST_MAG41</strain>
    </source>
</reference>
<dbReference type="AlphaFoldDB" id="A0A6J4I5Z8"/>
<feature type="non-terminal residue" evidence="2">
    <location>
        <position position="1"/>
    </location>
</feature>